<sequence length="284" mass="29884">MIGSSPATDISVTSGSHTDTGLRRSVNEDALLADYPVFIVADGMGGHEAGDRAAAAVVEEFRALVGREDLRPEDVAATVERAHAAVSTIAAGTTRGAGSTLTGVVAVRQHDIPHWLVVNVGDSRVYRLLSERLEQLTIDHSVAQEMVDAGQLTREQMATYEGRNVITRAMGGEGSRADFWLLPIVTGERIVVCSDGLTGEITDEALRAGLMMGGSPAQTAHSLVGQALSHGGRDNISTIVLDVVAGGIHPRLEDTTGGFVHSESVTSTIEVATARSSRRRTTHG</sequence>
<dbReference type="SUPFAM" id="SSF81606">
    <property type="entry name" value="PP2C-like"/>
    <property type="match status" value="1"/>
</dbReference>
<dbReference type="SMART" id="SM00331">
    <property type="entry name" value="PP2C_SIG"/>
    <property type="match status" value="1"/>
</dbReference>
<dbReference type="Pfam" id="PF13672">
    <property type="entry name" value="PP2C_2"/>
    <property type="match status" value="1"/>
</dbReference>
<name>A0A5J5IT72_9MICO</name>
<protein>
    <submittedName>
        <fullName evidence="3">Serine/threonine-protein phosphatase</fullName>
    </submittedName>
</protein>
<dbReference type="RefSeq" id="WP_150418720.1">
    <property type="nucleotide sequence ID" value="NZ_VYRZ01000002.1"/>
</dbReference>
<dbReference type="CDD" id="cd00143">
    <property type="entry name" value="PP2Cc"/>
    <property type="match status" value="1"/>
</dbReference>
<evidence type="ECO:0000313" key="4">
    <source>
        <dbReference type="Proteomes" id="UP000327039"/>
    </source>
</evidence>
<feature type="region of interest" description="Disordered" evidence="1">
    <location>
        <begin position="1"/>
        <end position="21"/>
    </location>
</feature>
<dbReference type="EMBL" id="VYRZ01000002">
    <property type="protein sequence ID" value="KAA9086557.1"/>
    <property type="molecule type" value="Genomic_DNA"/>
</dbReference>
<accession>A0A5J5IT72</accession>
<dbReference type="Proteomes" id="UP000327039">
    <property type="component" value="Unassembled WGS sequence"/>
</dbReference>
<gene>
    <name evidence="3" type="ORF">F6B42_05930</name>
</gene>
<evidence type="ECO:0000256" key="1">
    <source>
        <dbReference type="SAM" id="MobiDB-lite"/>
    </source>
</evidence>
<dbReference type="AlphaFoldDB" id="A0A5J5IT72"/>
<reference evidence="4" key="1">
    <citation type="submission" date="2019-09" db="EMBL/GenBank/DDBJ databases">
        <title>Mumia zhuanghuii sp. nov. isolated from the intestinal contents of plateau pika (Ochotona curzoniae) in the Qinghai-Tibet plateau of China.</title>
        <authorList>
            <person name="Tian Z."/>
        </authorList>
    </citation>
    <scope>NUCLEOTIDE SEQUENCE [LARGE SCALE GENOMIC DNA]</scope>
    <source>
        <strain evidence="4">DSM 25564</strain>
    </source>
</reference>
<evidence type="ECO:0000259" key="2">
    <source>
        <dbReference type="PROSITE" id="PS51746"/>
    </source>
</evidence>
<dbReference type="GO" id="GO:0004722">
    <property type="term" value="F:protein serine/threonine phosphatase activity"/>
    <property type="evidence" value="ECO:0007669"/>
    <property type="project" value="InterPro"/>
</dbReference>
<evidence type="ECO:0000313" key="3">
    <source>
        <dbReference type="EMBL" id="KAA9086557.1"/>
    </source>
</evidence>
<dbReference type="PANTHER" id="PTHR47992">
    <property type="entry name" value="PROTEIN PHOSPHATASE"/>
    <property type="match status" value="1"/>
</dbReference>
<dbReference type="PROSITE" id="PS51746">
    <property type="entry name" value="PPM_2"/>
    <property type="match status" value="1"/>
</dbReference>
<dbReference type="OrthoDB" id="9801841at2"/>
<feature type="compositionally biased region" description="Polar residues" evidence="1">
    <location>
        <begin position="1"/>
        <end position="19"/>
    </location>
</feature>
<dbReference type="InterPro" id="IPR015655">
    <property type="entry name" value="PP2C"/>
</dbReference>
<organism evidence="3 4">
    <name type="scientific">Microbacterium radiodurans</name>
    <dbReference type="NCBI Taxonomy" id="661398"/>
    <lineage>
        <taxon>Bacteria</taxon>
        <taxon>Bacillati</taxon>
        <taxon>Actinomycetota</taxon>
        <taxon>Actinomycetes</taxon>
        <taxon>Micrococcales</taxon>
        <taxon>Microbacteriaceae</taxon>
        <taxon>Microbacterium</taxon>
    </lineage>
</organism>
<comment type="caution">
    <text evidence="3">The sequence shown here is derived from an EMBL/GenBank/DDBJ whole genome shotgun (WGS) entry which is preliminary data.</text>
</comment>
<dbReference type="SMART" id="SM00332">
    <property type="entry name" value="PP2Cc"/>
    <property type="match status" value="1"/>
</dbReference>
<feature type="domain" description="PPM-type phosphatase" evidence="2">
    <location>
        <begin position="13"/>
        <end position="243"/>
    </location>
</feature>
<dbReference type="InterPro" id="IPR001932">
    <property type="entry name" value="PPM-type_phosphatase-like_dom"/>
</dbReference>
<proteinExistence type="predicted"/>
<dbReference type="InterPro" id="IPR036457">
    <property type="entry name" value="PPM-type-like_dom_sf"/>
</dbReference>
<dbReference type="Gene3D" id="3.60.40.10">
    <property type="entry name" value="PPM-type phosphatase domain"/>
    <property type="match status" value="1"/>
</dbReference>
<keyword evidence="4" id="KW-1185">Reference proteome</keyword>